<dbReference type="AlphaFoldDB" id="A0A951UT89"/>
<dbReference type="Proteomes" id="UP000729701">
    <property type="component" value="Unassembled WGS sequence"/>
</dbReference>
<protein>
    <submittedName>
        <fullName evidence="1">Uncharacterized protein</fullName>
    </submittedName>
</protein>
<proteinExistence type="predicted"/>
<name>A0A951UT89_9CYAN</name>
<reference evidence="1" key="1">
    <citation type="submission" date="2021-05" db="EMBL/GenBank/DDBJ databases">
        <authorList>
            <person name="Pietrasiak N."/>
            <person name="Ward R."/>
            <person name="Stajich J.E."/>
            <person name="Kurbessoian T."/>
        </authorList>
    </citation>
    <scope>NUCLEOTIDE SEQUENCE</scope>
    <source>
        <strain evidence="1">GSE-NOS-MK-12-04C</strain>
    </source>
</reference>
<evidence type="ECO:0000313" key="2">
    <source>
        <dbReference type="Proteomes" id="UP000729701"/>
    </source>
</evidence>
<comment type="caution">
    <text evidence="1">The sequence shown here is derived from an EMBL/GenBank/DDBJ whole genome shotgun (WGS) entry which is preliminary data.</text>
</comment>
<dbReference type="EMBL" id="JAHHGZ010000020">
    <property type="protein sequence ID" value="MBW4669418.1"/>
    <property type="molecule type" value="Genomic_DNA"/>
</dbReference>
<evidence type="ECO:0000313" key="1">
    <source>
        <dbReference type="EMBL" id="MBW4669418.1"/>
    </source>
</evidence>
<reference evidence="1" key="2">
    <citation type="journal article" date="2022" name="Microbiol. Resour. Announc.">
        <title>Metagenome Sequencing to Explore Phylogenomics of Terrestrial Cyanobacteria.</title>
        <authorList>
            <person name="Ward R.D."/>
            <person name="Stajich J.E."/>
            <person name="Johansen J.R."/>
            <person name="Huntemann M."/>
            <person name="Clum A."/>
            <person name="Foster B."/>
            <person name="Foster B."/>
            <person name="Roux S."/>
            <person name="Palaniappan K."/>
            <person name="Varghese N."/>
            <person name="Mukherjee S."/>
            <person name="Reddy T.B.K."/>
            <person name="Daum C."/>
            <person name="Copeland A."/>
            <person name="Chen I.A."/>
            <person name="Ivanova N.N."/>
            <person name="Kyrpides N.C."/>
            <person name="Shapiro N."/>
            <person name="Eloe-Fadrosh E.A."/>
            <person name="Pietrasiak N."/>
        </authorList>
    </citation>
    <scope>NUCLEOTIDE SEQUENCE</scope>
    <source>
        <strain evidence="1">GSE-NOS-MK-12-04C</strain>
    </source>
</reference>
<organism evidence="1 2">
    <name type="scientific">Cyanomargarita calcarea GSE-NOS-MK-12-04C</name>
    <dbReference type="NCBI Taxonomy" id="2839659"/>
    <lineage>
        <taxon>Bacteria</taxon>
        <taxon>Bacillati</taxon>
        <taxon>Cyanobacteriota</taxon>
        <taxon>Cyanophyceae</taxon>
        <taxon>Nostocales</taxon>
        <taxon>Cyanomargaritaceae</taxon>
        <taxon>Cyanomargarita</taxon>
    </lineage>
</organism>
<gene>
    <name evidence="1" type="ORF">KME60_18865</name>
</gene>
<accession>A0A951UT89</accession>
<sequence>MSNIKIAELESGLLNELSATDLEVVYGGAGAQFTGSSSGTILGFSAGGGSTSVQSQSFSILSGTVPSFNVNFGTVTTGFTSPF</sequence>